<evidence type="ECO:0000256" key="5">
    <source>
        <dbReference type="ARBA" id="ARBA00022741"/>
    </source>
</evidence>
<organism evidence="13 14">
    <name type="scientific">Blautia hansenii</name>
    <name type="common">Ruminococcus hansenii</name>
    <dbReference type="NCBI Taxonomy" id="1322"/>
    <lineage>
        <taxon>Bacteria</taxon>
        <taxon>Bacillati</taxon>
        <taxon>Bacillota</taxon>
        <taxon>Clostridia</taxon>
        <taxon>Lachnospirales</taxon>
        <taxon>Lachnospiraceae</taxon>
        <taxon>Blautia</taxon>
    </lineage>
</organism>
<dbReference type="EC" id="6.3.2.17" evidence="2"/>
<keyword evidence="7" id="KW-0460">Magnesium</keyword>
<name>A0ABX2I8C9_BLAHA</name>
<dbReference type="Gene3D" id="3.40.1190.10">
    <property type="entry name" value="Mur-like, catalytic domain"/>
    <property type="match status" value="1"/>
</dbReference>
<evidence type="ECO:0000256" key="8">
    <source>
        <dbReference type="ARBA" id="ARBA00030592"/>
    </source>
</evidence>
<accession>A0ABX2I8C9</accession>
<protein>
    <recommendedName>
        <fullName evidence="2">tetrahydrofolate synthase</fullName>
        <ecNumber evidence="2">6.3.2.17</ecNumber>
    </recommendedName>
    <alternativeName>
        <fullName evidence="8">Tetrahydrofolylpolyglutamate synthase</fullName>
    </alternativeName>
</protein>
<feature type="domain" description="Mur ligase C-terminal" evidence="11">
    <location>
        <begin position="293"/>
        <end position="413"/>
    </location>
</feature>
<comment type="caution">
    <text evidence="13">The sequence shown here is derived from an EMBL/GenBank/DDBJ whole genome shotgun (WGS) entry which is preliminary data.</text>
</comment>
<dbReference type="Proteomes" id="UP000822142">
    <property type="component" value="Unassembled WGS sequence"/>
</dbReference>
<evidence type="ECO:0000256" key="3">
    <source>
        <dbReference type="ARBA" id="ARBA00022598"/>
    </source>
</evidence>
<dbReference type="PANTHER" id="PTHR11136:SF0">
    <property type="entry name" value="DIHYDROFOLATE SYNTHETASE-RELATED"/>
    <property type="match status" value="1"/>
</dbReference>
<dbReference type="Pfam" id="PF08245">
    <property type="entry name" value="Mur_ligase_M"/>
    <property type="match status" value="1"/>
</dbReference>
<dbReference type="InterPro" id="IPR018109">
    <property type="entry name" value="Folylpolyglutamate_synth_CS"/>
</dbReference>
<feature type="domain" description="Mur ligase central" evidence="12">
    <location>
        <begin position="44"/>
        <end position="266"/>
    </location>
</feature>
<evidence type="ECO:0000256" key="9">
    <source>
        <dbReference type="ARBA" id="ARBA00047493"/>
    </source>
</evidence>
<dbReference type="InterPro" id="IPR004101">
    <property type="entry name" value="Mur_ligase_C"/>
</dbReference>
<dbReference type="InterPro" id="IPR013221">
    <property type="entry name" value="Mur_ligase_cen"/>
</dbReference>
<evidence type="ECO:0000256" key="2">
    <source>
        <dbReference type="ARBA" id="ARBA00013025"/>
    </source>
</evidence>
<evidence type="ECO:0000259" key="11">
    <source>
        <dbReference type="Pfam" id="PF02875"/>
    </source>
</evidence>
<evidence type="ECO:0000256" key="1">
    <source>
        <dbReference type="ARBA" id="ARBA00008276"/>
    </source>
</evidence>
<evidence type="ECO:0000256" key="7">
    <source>
        <dbReference type="ARBA" id="ARBA00022842"/>
    </source>
</evidence>
<proteinExistence type="inferred from homology"/>
<reference evidence="13 14" key="1">
    <citation type="journal article" date="2020" name="Cell Host Microbe">
        <title>Functional and Genomic Variation between Human-Derived Isolates of Lachnospiraceae Reveals Inter- and Intra-Species Diversity.</title>
        <authorList>
            <person name="Sorbara M.T."/>
            <person name="Littmann E.R."/>
            <person name="Fontana E."/>
            <person name="Moody T.U."/>
            <person name="Kohout C.E."/>
            <person name="Gjonbalaj M."/>
            <person name="Eaton V."/>
            <person name="Seok R."/>
            <person name="Leiner I.M."/>
            <person name="Pamer E.G."/>
        </authorList>
    </citation>
    <scope>NUCLEOTIDE SEQUENCE [LARGE SCALE GENOMIC DNA]</scope>
    <source>
        <strain evidence="13 14">MSK.15.26</strain>
    </source>
</reference>
<dbReference type="SUPFAM" id="SSF53244">
    <property type="entry name" value="MurD-like peptide ligases, peptide-binding domain"/>
    <property type="match status" value="1"/>
</dbReference>
<keyword evidence="5 10" id="KW-0547">Nucleotide-binding</keyword>
<keyword evidence="4" id="KW-0479">Metal-binding</keyword>
<evidence type="ECO:0000313" key="13">
    <source>
        <dbReference type="EMBL" id="NSJ86713.1"/>
    </source>
</evidence>
<keyword evidence="14" id="KW-1185">Reference proteome</keyword>
<dbReference type="InterPro" id="IPR001645">
    <property type="entry name" value="Folylpolyglutamate_synth"/>
</dbReference>
<dbReference type="NCBIfam" id="TIGR01499">
    <property type="entry name" value="folC"/>
    <property type="match status" value="1"/>
</dbReference>
<dbReference type="InterPro" id="IPR036615">
    <property type="entry name" value="Mur_ligase_C_dom_sf"/>
</dbReference>
<gene>
    <name evidence="13" type="ORF">G5A70_11135</name>
</gene>
<evidence type="ECO:0000256" key="6">
    <source>
        <dbReference type="ARBA" id="ARBA00022840"/>
    </source>
</evidence>
<dbReference type="Pfam" id="PF02875">
    <property type="entry name" value="Mur_ligase_C"/>
    <property type="match status" value="1"/>
</dbReference>
<dbReference type="SUPFAM" id="SSF53623">
    <property type="entry name" value="MurD-like peptide ligases, catalytic domain"/>
    <property type="match status" value="1"/>
</dbReference>
<dbReference type="PROSITE" id="PS01012">
    <property type="entry name" value="FOLYLPOLYGLU_SYNT_2"/>
    <property type="match status" value="1"/>
</dbReference>
<evidence type="ECO:0000256" key="10">
    <source>
        <dbReference type="PIRNR" id="PIRNR001563"/>
    </source>
</evidence>
<dbReference type="PROSITE" id="PS01011">
    <property type="entry name" value="FOLYLPOLYGLU_SYNT_1"/>
    <property type="match status" value="1"/>
</dbReference>
<dbReference type="PIRSF" id="PIRSF001563">
    <property type="entry name" value="Folylpolyglu_synth"/>
    <property type="match status" value="1"/>
</dbReference>
<keyword evidence="3 10" id="KW-0436">Ligase</keyword>
<evidence type="ECO:0000313" key="14">
    <source>
        <dbReference type="Proteomes" id="UP000822142"/>
    </source>
</evidence>
<dbReference type="Gene3D" id="3.90.190.20">
    <property type="entry name" value="Mur ligase, C-terminal domain"/>
    <property type="match status" value="1"/>
</dbReference>
<sequence>MNYEEARVYLDEISKYGSVLGLENMKELLVRLGNPQEDLKFIHISGTNGKGSVLAYLSTILSGAGYRTGRYISPTLFSYRERIQVDEKEIEKESLARHVTAISEAVKDMAEQHAGTPTIFEVETALAFLYFKEKKCDVVVLETGLGGALDATNVITTTLLEVIASISMDHMEFLGDTLEKIAVQKAGIIKPHTQVVCAAQKEEAQKVIEETCKRQHCCLRTVKQEQISQISYGLSGQSFTYGKWEEVRISLAGSYQVENGALALEAVEALREIGFLLSDEQVRAGMHKACWRGRFTRIAQNPDVILDGAHNPAAALELKRSIELYYKDRNLHYIFGVFRDKDYRKIIALTAPYAKDIITVETPGNPRALPAEELRDAVAEVNPSVEAAKSIKEAVQKTLERADKEDAVIIFGSLSFLKDAVKAISCEGKENDEEQNG</sequence>
<comment type="similarity">
    <text evidence="1 10">Belongs to the folylpolyglutamate synthase family.</text>
</comment>
<evidence type="ECO:0000259" key="12">
    <source>
        <dbReference type="Pfam" id="PF08245"/>
    </source>
</evidence>
<keyword evidence="6 10" id="KW-0067">ATP-binding</keyword>
<dbReference type="EMBL" id="JAAITA010000015">
    <property type="protein sequence ID" value="NSJ86713.1"/>
    <property type="molecule type" value="Genomic_DNA"/>
</dbReference>
<comment type="catalytic activity">
    <reaction evidence="9">
        <text>(6S)-5,6,7,8-tetrahydrofolyl-(gamma-L-Glu)(n) + L-glutamate + ATP = (6S)-5,6,7,8-tetrahydrofolyl-(gamma-L-Glu)(n+1) + ADP + phosphate + H(+)</text>
        <dbReference type="Rhea" id="RHEA:10580"/>
        <dbReference type="Rhea" id="RHEA-COMP:14738"/>
        <dbReference type="Rhea" id="RHEA-COMP:14740"/>
        <dbReference type="ChEBI" id="CHEBI:15378"/>
        <dbReference type="ChEBI" id="CHEBI:29985"/>
        <dbReference type="ChEBI" id="CHEBI:30616"/>
        <dbReference type="ChEBI" id="CHEBI:43474"/>
        <dbReference type="ChEBI" id="CHEBI:141005"/>
        <dbReference type="ChEBI" id="CHEBI:456216"/>
        <dbReference type="EC" id="6.3.2.17"/>
    </reaction>
</comment>
<dbReference type="InterPro" id="IPR036565">
    <property type="entry name" value="Mur-like_cat_sf"/>
</dbReference>
<dbReference type="RefSeq" id="WP_173749716.1">
    <property type="nucleotide sequence ID" value="NZ_JAAITA010000015.1"/>
</dbReference>
<dbReference type="PANTHER" id="PTHR11136">
    <property type="entry name" value="FOLYLPOLYGLUTAMATE SYNTHASE-RELATED"/>
    <property type="match status" value="1"/>
</dbReference>
<evidence type="ECO:0000256" key="4">
    <source>
        <dbReference type="ARBA" id="ARBA00022723"/>
    </source>
</evidence>